<evidence type="ECO:0000313" key="3">
    <source>
        <dbReference type="Proteomes" id="UP000218231"/>
    </source>
</evidence>
<accession>A0A2A2LRB3</accession>
<protein>
    <submittedName>
        <fullName evidence="2">Uncharacterized protein</fullName>
    </submittedName>
</protein>
<sequence>MHTNSSKLQIAANPWRPQSEKEKINDAVELHKMQNMETENDCTMKDVNCRRGSRDYGHLMNEQKEPCQFREKHTISSGCHILSIVCILSSQLASNIAITRFAEGKILVRCWTMKREI</sequence>
<dbReference type="AlphaFoldDB" id="A0A2A2LRB3"/>
<evidence type="ECO:0000313" key="2">
    <source>
        <dbReference type="EMBL" id="PAV88679.1"/>
    </source>
</evidence>
<dbReference type="EMBL" id="LIAE01006501">
    <property type="protein sequence ID" value="PAV88679.1"/>
    <property type="molecule type" value="Genomic_DNA"/>
</dbReference>
<feature type="region of interest" description="Disordered" evidence="1">
    <location>
        <begin position="1"/>
        <end position="21"/>
    </location>
</feature>
<organism evidence="2 3">
    <name type="scientific">Diploscapter pachys</name>
    <dbReference type="NCBI Taxonomy" id="2018661"/>
    <lineage>
        <taxon>Eukaryota</taxon>
        <taxon>Metazoa</taxon>
        <taxon>Ecdysozoa</taxon>
        <taxon>Nematoda</taxon>
        <taxon>Chromadorea</taxon>
        <taxon>Rhabditida</taxon>
        <taxon>Rhabditina</taxon>
        <taxon>Rhabditomorpha</taxon>
        <taxon>Rhabditoidea</taxon>
        <taxon>Rhabditidae</taxon>
        <taxon>Diploscapter</taxon>
    </lineage>
</organism>
<dbReference type="OrthoDB" id="5861496at2759"/>
<evidence type="ECO:0000256" key="1">
    <source>
        <dbReference type="SAM" id="MobiDB-lite"/>
    </source>
</evidence>
<keyword evidence="3" id="KW-1185">Reference proteome</keyword>
<comment type="caution">
    <text evidence="2">The sequence shown here is derived from an EMBL/GenBank/DDBJ whole genome shotgun (WGS) entry which is preliminary data.</text>
</comment>
<dbReference type="Proteomes" id="UP000218231">
    <property type="component" value="Unassembled WGS sequence"/>
</dbReference>
<reference evidence="2 3" key="1">
    <citation type="journal article" date="2017" name="Curr. Biol.">
        <title>Genome architecture and evolution of a unichromosomal asexual nematode.</title>
        <authorList>
            <person name="Fradin H."/>
            <person name="Zegar C."/>
            <person name="Gutwein M."/>
            <person name="Lucas J."/>
            <person name="Kovtun M."/>
            <person name="Corcoran D."/>
            <person name="Baugh L.R."/>
            <person name="Kiontke K."/>
            <person name="Gunsalus K."/>
            <person name="Fitch D.H."/>
            <person name="Piano F."/>
        </authorList>
    </citation>
    <scope>NUCLEOTIDE SEQUENCE [LARGE SCALE GENOMIC DNA]</scope>
    <source>
        <strain evidence="2">PF1309</strain>
    </source>
</reference>
<gene>
    <name evidence="2" type="ORF">WR25_17255</name>
</gene>
<name>A0A2A2LRB3_9BILA</name>
<proteinExistence type="predicted"/>